<dbReference type="GO" id="GO:1990063">
    <property type="term" value="C:Bam protein complex"/>
    <property type="evidence" value="ECO:0007669"/>
    <property type="project" value="TreeGrafter"/>
</dbReference>
<dbReference type="NCBIfam" id="TIGR03303">
    <property type="entry name" value="OM_YaeT"/>
    <property type="match status" value="1"/>
</dbReference>
<feature type="domain" description="POTRA" evidence="10">
    <location>
        <begin position="262"/>
        <end position="341"/>
    </location>
</feature>
<keyword evidence="2 8" id="KW-1134">Transmembrane beta strand</keyword>
<proteinExistence type="inferred from homology"/>
<evidence type="ECO:0000256" key="7">
    <source>
        <dbReference type="ARBA" id="ARBA00023237"/>
    </source>
</evidence>
<dbReference type="FunFam" id="2.40.160.50:FF:000001">
    <property type="entry name" value="Outer membrane protein assembly factor BamA"/>
    <property type="match status" value="1"/>
</dbReference>
<evidence type="ECO:0000256" key="1">
    <source>
        <dbReference type="ARBA" id="ARBA00004370"/>
    </source>
</evidence>
<dbReference type="InterPro" id="IPR034746">
    <property type="entry name" value="POTRA"/>
</dbReference>
<keyword evidence="4 8" id="KW-0732">Signal</keyword>
<dbReference type="InterPro" id="IPR000184">
    <property type="entry name" value="Bac_surfAg_D15"/>
</dbReference>
<dbReference type="RefSeq" id="WP_077424501.1">
    <property type="nucleotide sequence ID" value="NZ_MLHQ01000022.1"/>
</dbReference>
<comment type="function">
    <text evidence="8">Part of the outer membrane protein assembly complex, which is involved in assembly and insertion of beta-barrel proteins into the outer membrane.</text>
</comment>
<dbReference type="AlphaFoldDB" id="A0A1V3JLQ4"/>
<dbReference type="EMBL" id="MLHQ01000022">
    <property type="protein sequence ID" value="OOF57730.1"/>
    <property type="molecule type" value="Genomic_DNA"/>
</dbReference>
<keyword evidence="6 8" id="KW-0472">Membrane</keyword>
<dbReference type="Gene3D" id="3.10.20.310">
    <property type="entry name" value="membrane protein fhac"/>
    <property type="match status" value="5"/>
</dbReference>
<gene>
    <name evidence="8" type="primary">bamA</name>
    <name evidence="11" type="ORF">BKL49_08445</name>
</gene>
<comment type="similarity">
    <text evidence="8">Belongs to the BamA family.</text>
</comment>
<evidence type="ECO:0000259" key="10">
    <source>
        <dbReference type="PROSITE" id="PS51779"/>
    </source>
</evidence>
<dbReference type="Pfam" id="PF01103">
    <property type="entry name" value="Omp85"/>
    <property type="match status" value="1"/>
</dbReference>
<dbReference type="GO" id="GO:0051205">
    <property type="term" value="P:protein insertion into membrane"/>
    <property type="evidence" value="ECO:0007669"/>
    <property type="project" value="UniProtKB-UniRule"/>
</dbReference>
<dbReference type="Proteomes" id="UP000188602">
    <property type="component" value="Unassembled WGS sequence"/>
</dbReference>
<comment type="subunit">
    <text evidence="8">Part of the Bam complex.</text>
</comment>
<dbReference type="PANTHER" id="PTHR12815:SF23">
    <property type="entry name" value="OUTER MEMBRANE PROTEIN ASSEMBLY FACTOR BAMA"/>
    <property type="match status" value="1"/>
</dbReference>
<protein>
    <recommendedName>
        <fullName evidence="8 9">Outer membrane protein assembly factor BamA</fullName>
    </recommendedName>
</protein>
<accession>A0A1V3JLQ4</accession>
<dbReference type="InterPro" id="IPR039910">
    <property type="entry name" value="D15-like"/>
</dbReference>
<dbReference type="OrthoDB" id="9803054at2"/>
<organism evidence="11 12">
    <name type="scientific">Rodentibacter myodis</name>
    <dbReference type="NCBI Taxonomy" id="1907939"/>
    <lineage>
        <taxon>Bacteria</taxon>
        <taxon>Pseudomonadati</taxon>
        <taxon>Pseudomonadota</taxon>
        <taxon>Gammaproteobacteria</taxon>
        <taxon>Pasteurellales</taxon>
        <taxon>Pasteurellaceae</taxon>
        <taxon>Rodentibacter</taxon>
    </lineage>
</organism>
<feature type="domain" description="POTRA" evidence="10">
    <location>
        <begin position="90"/>
        <end position="170"/>
    </location>
</feature>
<evidence type="ECO:0000256" key="2">
    <source>
        <dbReference type="ARBA" id="ARBA00022452"/>
    </source>
</evidence>
<feature type="signal peptide" evidence="8">
    <location>
        <begin position="1"/>
        <end position="19"/>
    </location>
</feature>
<evidence type="ECO:0000256" key="8">
    <source>
        <dbReference type="HAMAP-Rule" id="MF_01430"/>
    </source>
</evidence>
<dbReference type="InterPro" id="IPR010827">
    <property type="entry name" value="BamA/TamA_POTRA"/>
</dbReference>
<feature type="domain" description="POTRA" evidence="10">
    <location>
        <begin position="22"/>
        <end position="89"/>
    </location>
</feature>
<evidence type="ECO:0000256" key="4">
    <source>
        <dbReference type="ARBA" id="ARBA00022729"/>
    </source>
</evidence>
<feature type="chain" id="PRO_5010751012" description="Outer membrane protein assembly factor BamA" evidence="8">
    <location>
        <begin position="20"/>
        <end position="799"/>
    </location>
</feature>
<evidence type="ECO:0000313" key="11">
    <source>
        <dbReference type="EMBL" id="OOF57730.1"/>
    </source>
</evidence>
<evidence type="ECO:0000256" key="6">
    <source>
        <dbReference type="ARBA" id="ARBA00023136"/>
    </source>
</evidence>
<dbReference type="Gene3D" id="2.40.160.50">
    <property type="entry name" value="membrane protein fhac: a member of the omp85/tpsb transporter family"/>
    <property type="match status" value="1"/>
</dbReference>
<dbReference type="STRING" id="1907939.BKL49_08445"/>
<dbReference type="PANTHER" id="PTHR12815">
    <property type="entry name" value="SORTING AND ASSEMBLY MACHINERY SAMM50 PROTEIN FAMILY MEMBER"/>
    <property type="match status" value="1"/>
</dbReference>
<evidence type="ECO:0000256" key="3">
    <source>
        <dbReference type="ARBA" id="ARBA00022692"/>
    </source>
</evidence>
<dbReference type="InterPro" id="IPR023707">
    <property type="entry name" value="OM_assembly_BamA"/>
</dbReference>
<evidence type="ECO:0000313" key="12">
    <source>
        <dbReference type="Proteomes" id="UP000188602"/>
    </source>
</evidence>
<sequence precursor="true">MKKLLIASLLFGTTASVFAAPFVAKDIRVDGVQGDLEQQILASLPVRSGQRVTDNDVANIVRTLFVSGRFDDVKAYQEGDALVVSVIAKPIISEVHIKGNSLIPTEALKQNLDANGFKSGDVLNRAKLNEFVKGVKEHYQSVGRYNAKVDAIVNTLPNNRAEITLQIDEDDTAKLASITFNGNQAISSSTLQEQMELQPDAWWKLWGNKFDGSQFDKDLQAIQEYYQNNGYAKARITHTDVQLNDDQTKAEVVIDINEGEKYDLSSARIVGNVGGMANELQPLLNRLHLNDTFSRADVLEVEGAIKARLGERGYGSATVTTAPTFDEANKTVALTFVVDAGRRLSVRQVQFEGNTVSADSTLRQEMRQQEGSWYNSQLVELGKIRLDRTGFFESVESRIDPVEGTNDEINVVYKVKERNTGSINFGVGYGTESGISYQASVKQDNFLGTGAAVSLAGSRNDYGTTINLGYTEPYFTKDGVSLGGNVFYETYDNSDSDTASNYKRTTYGGNVTLGFPVNENNSYYVGLGYTYNKISNFSREYNRDLYLVSMGLDPTRSDSLSVRTHDFDLSFGWNYNSLNRGYFPTKGVKASIGGRVTIPGSDNKYYKLNADIQGYYPLDRDHRWVVSGKAGLGYANGFGGKRLPFYQNYTAGGIGSLRGFAYGAVGPNAIYWVRDQARNEEGYNTNGSTDIVGGNAIATASAELIIPTPFVADKNQNSVRTSLFVDAASVWNTKWTEQDKRIFSNLPDYSDPSRIRASAGIGFQWQSPIGPLVFSYAKPIKKYDNDDVEQFQFSIGGSF</sequence>
<feature type="domain" description="POTRA" evidence="10">
    <location>
        <begin position="173"/>
        <end position="259"/>
    </location>
</feature>
<comment type="subcellular location">
    <subcellularLocation>
        <location evidence="8">Cell outer membrane</location>
    </subcellularLocation>
    <subcellularLocation>
        <location evidence="1">Membrane</location>
    </subcellularLocation>
</comment>
<dbReference type="PROSITE" id="PS51779">
    <property type="entry name" value="POTRA"/>
    <property type="match status" value="5"/>
</dbReference>
<name>A0A1V3JLQ4_9PAST</name>
<dbReference type="HAMAP" id="MF_01430">
    <property type="entry name" value="OM_assembly_BamA"/>
    <property type="match status" value="1"/>
</dbReference>
<dbReference type="PIRSF" id="PIRSF006076">
    <property type="entry name" value="OM_assembly_OMP85"/>
    <property type="match status" value="1"/>
</dbReference>
<comment type="caution">
    <text evidence="11">The sequence shown here is derived from an EMBL/GenBank/DDBJ whole genome shotgun (WGS) entry which is preliminary data.</text>
</comment>
<dbReference type="GO" id="GO:0043165">
    <property type="term" value="P:Gram-negative-bacterium-type cell outer membrane assembly"/>
    <property type="evidence" value="ECO:0007669"/>
    <property type="project" value="UniProtKB-UniRule"/>
</dbReference>
<keyword evidence="7 8" id="KW-0998">Cell outer membrane</keyword>
<feature type="domain" description="POTRA" evidence="10">
    <location>
        <begin position="344"/>
        <end position="418"/>
    </location>
</feature>
<keyword evidence="12" id="KW-1185">Reference proteome</keyword>
<evidence type="ECO:0000256" key="5">
    <source>
        <dbReference type="ARBA" id="ARBA00022737"/>
    </source>
</evidence>
<reference evidence="11 12" key="1">
    <citation type="submission" date="2016-10" db="EMBL/GenBank/DDBJ databases">
        <title>Rodentibacter gen. nov. and new species.</title>
        <authorList>
            <person name="Christensen H."/>
        </authorList>
    </citation>
    <scope>NUCLEOTIDE SEQUENCE [LARGE SCALE GENOMIC DNA]</scope>
    <source>
        <strain evidence="11 12">Ac151</strain>
    </source>
</reference>
<evidence type="ECO:0000256" key="9">
    <source>
        <dbReference type="NCBIfam" id="TIGR03303"/>
    </source>
</evidence>
<keyword evidence="3 8" id="KW-0812">Transmembrane</keyword>
<dbReference type="Pfam" id="PF07244">
    <property type="entry name" value="POTRA"/>
    <property type="match status" value="4"/>
</dbReference>
<keyword evidence="5 8" id="KW-0677">Repeat</keyword>